<dbReference type="Pfam" id="PF05593">
    <property type="entry name" value="RHS_repeat"/>
    <property type="match status" value="2"/>
</dbReference>
<feature type="region of interest" description="Disordered" evidence="2">
    <location>
        <begin position="1245"/>
        <end position="1283"/>
    </location>
</feature>
<comment type="caution">
    <text evidence="6">The sequence shown here is derived from an EMBL/GenBank/DDBJ whole genome shotgun (WGS) entry which is preliminary data.</text>
</comment>
<dbReference type="Gene3D" id="2.180.10.10">
    <property type="entry name" value="RHS repeat-associated core"/>
    <property type="match status" value="3"/>
</dbReference>
<organism evidence="6 7">
    <name type="scientific">Limnobacter parvus</name>
    <dbReference type="NCBI Taxonomy" id="2939690"/>
    <lineage>
        <taxon>Bacteria</taxon>
        <taxon>Pseudomonadati</taxon>
        <taxon>Pseudomonadota</taxon>
        <taxon>Betaproteobacteria</taxon>
        <taxon>Burkholderiales</taxon>
        <taxon>Burkholderiaceae</taxon>
        <taxon>Limnobacter</taxon>
    </lineage>
</organism>
<protein>
    <submittedName>
        <fullName evidence="6">DUF6531 domain-containing protein</fullName>
    </submittedName>
</protein>
<feature type="domain" description="Teneurin-like YD-shell" evidence="5">
    <location>
        <begin position="1024"/>
        <end position="1202"/>
    </location>
</feature>
<feature type="compositionally biased region" description="Polar residues" evidence="2">
    <location>
        <begin position="1261"/>
        <end position="1272"/>
    </location>
</feature>
<dbReference type="Pfam" id="PF25023">
    <property type="entry name" value="TEN_YD-shell"/>
    <property type="match status" value="3"/>
</dbReference>
<gene>
    <name evidence="6" type="ORF">NSP04_01205</name>
</gene>
<reference evidence="6" key="1">
    <citation type="submission" date="2022-07" db="EMBL/GenBank/DDBJ databases">
        <authorList>
            <person name="Xamxidin M."/>
        </authorList>
    </citation>
    <scope>NUCLEOTIDE SEQUENCE</scope>
    <source>
        <strain evidence="6">YS8-69</strain>
    </source>
</reference>
<feature type="compositionally biased region" description="Polar residues" evidence="2">
    <location>
        <begin position="396"/>
        <end position="413"/>
    </location>
</feature>
<feature type="region of interest" description="Disordered" evidence="2">
    <location>
        <begin position="362"/>
        <end position="413"/>
    </location>
</feature>
<accession>A0ABT1XEA7</accession>
<name>A0ABT1XEA7_9BURK</name>
<dbReference type="PANTHER" id="PTHR32305:SF15">
    <property type="entry name" value="PROTEIN RHSA-RELATED"/>
    <property type="match status" value="1"/>
</dbReference>
<feature type="compositionally biased region" description="Polar residues" evidence="2">
    <location>
        <begin position="375"/>
        <end position="384"/>
    </location>
</feature>
<dbReference type="EMBL" id="JANKHG010000001">
    <property type="protein sequence ID" value="MCR2745261.1"/>
    <property type="molecule type" value="Genomic_DNA"/>
</dbReference>
<dbReference type="PRINTS" id="PR00394">
    <property type="entry name" value="RHSPROTEIN"/>
</dbReference>
<keyword evidence="1" id="KW-0677">Repeat</keyword>
<evidence type="ECO:0000256" key="3">
    <source>
        <dbReference type="SAM" id="Phobius"/>
    </source>
</evidence>
<keyword evidence="3" id="KW-0472">Membrane</keyword>
<dbReference type="InterPro" id="IPR056823">
    <property type="entry name" value="TEN-like_YD-shell"/>
</dbReference>
<dbReference type="InterPro" id="IPR022385">
    <property type="entry name" value="Rhs_assc_core"/>
</dbReference>
<dbReference type="NCBIfam" id="TIGR03696">
    <property type="entry name" value="Rhs_assc_core"/>
    <property type="match status" value="1"/>
</dbReference>
<dbReference type="InterPro" id="IPR031325">
    <property type="entry name" value="RHS_repeat"/>
</dbReference>
<proteinExistence type="predicted"/>
<feature type="domain" description="Teneurin-like YD-shell" evidence="5">
    <location>
        <begin position="831"/>
        <end position="987"/>
    </location>
</feature>
<dbReference type="InterPro" id="IPR045351">
    <property type="entry name" value="DUF6531"/>
</dbReference>
<dbReference type="InterPro" id="IPR050708">
    <property type="entry name" value="T6SS_VgrG/RHS"/>
</dbReference>
<dbReference type="NCBIfam" id="TIGR01643">
    <property type="entry name" value="YD_repeat_2x"/>
    <property type="match status" value="7"/>
</dbReference>
<evidence type="ECO:0000259" key="4">
    <source>
        <dbReference type="Pfam" id="PF20148"/>
    </source>
</evidence>
<evidence type="ECO:0000259" key="5">
    <source>
        <dbReference type="Pfam" id="PF25023"/>
    </source>
</evidence>
<evidence type="ECO:0000313" key="7">
    <source>
        <dbReference type="Proteomes" id="UP001165267"/>
    </source>
</evidence>
<feature type="domain" description="DUF6531" evidence="4">
    <location>
        <begin position="418"/>
        <end position="493"/>
    </location>
</feature>
<dbReference type="InterPro" id="IPR006530">
    <property type="entry name" value="YD"/>
</dbReference>
<dbReference type="RefSeq" id="WP_257510510.1">
    <property type="nucleotide sequence ID" value="NZ_JANKHG010000001.1"/>
</dbReference>
<keyword evidence="7" id="KW-1185">Reference proteome</keyword>
<dbReference type="PANTHER" id="PTHR32305">
    <property type="match status" value="1"/>
</dbReference>
<evidence type="ECO:0000256" key="1">
    <source>
        <dbReference type="ARBA" id="ARBA00022737"/>
    </source>
</evidence>
<dbReference type="Proteomes" id="UP001165267">
    <property type="component" value="Unassembled WGS sequence"/>
</dbReference>
<evidence type="ECO:0000256" key="2">
    <source>
        <dbReference type="SAM" id="MobiDB-lite"/>
    </source>
</evidence>
<feature type="compositionally biased region" description="Low complexity" evidence="2">
    <location>
        <begin position="385"/>
        <end position="395"/>
    </location>
</feature>
<dbReference type="Pfam" id="PF20148">
    <property type="entry name" value="DUF6531"/>
    <property type="match status" value="1"/>
</dbReference>
<feature type="domain" description="Teneurin-like YD-shell" evidence="5">
    <location>
        <begin position="1272"/>
        <end position="1469"/>
    </location>
</feature>
<keyword evidence="3" id="KW-1133">Transmembrane helix</keyword>
<keyword evidence="3" id="KW-0812">Transmembrane</keyword>
<sequence>MDFAQIPVFGQSVKPGLGLRFRGNYWAFFDKRTVLSPWLALHRESINDTELDELLLHGFPRTRTGDSVDCKVLTYFGLLHGDLYEPGWLVGRTERQRTAAFTGDLLVVKIPLSGNPQKDLLDPQSIYWASESSLVQHPAGSPEHERGQALVEMATILLARWREHDAQNLEFKVKNRIHELWAEGKAIGAGAGAAAMGFIQGLWSLITVTVEFTVGAVKATCHGMDTIINSNFAQIRQMLIGAGMAAYNTAQEMLAAMKEGLRLFNLIGSDRLLRTGLFEFLDGYSESTPHLRRLRNAATVVVAIGIEVLLAIATLGGSVAVAAARVGARTAKAASHVGPFTMAALRHLARYASAVEKAQAPKMRLVENAPASGSKGPQSKTQPRNAASSGNSASSTKPTDSNSQGANTLKVSDTKTAGEPISMINGEELLQLVDCSMPGLVGLSWQRTYRSSLAEQGFNAGVGAGWVHPLSQHIQVQAGSLNYIDDEGRTVYFKPLKVGQRCTNTSEFLTLVRTSESTYRLQSSNGLGLAWHFESIEGKEGICALVRIEDAFGNALRVGYTKGLPTHLHTSQSTWVLAYNEQGLIAQVVQLAQGVSPADETDPMVLNQLALVQYRYNELGQLVGASDAAGFEEKYAYNARNVLVQRTLKSGYNINFEWESAEENSRCVRQWGDPIDGKPTYHYRFEWNVNGNPNSSASIDSRGARTEYQFNAQGLPVLERGPEGVTTRTLYNSNGQLLEQTDALGHREQFQYNSQGHLVGYINKLGQAHQFEVNRQGQVLKHTDAAGNVRTNTYTAEGLLATHTDATGATTRYRYNPLGLLCESINPLGQSTRILYNAQGQVQAQTNALGQSSTYQFDTWGRLASIGNPLGRSASYAYDLMGRCTRASNHEGLSTEYSYTPLGQLESITDPTGRSTVYEYADRLSQPTARIDPMGLRLRYRYDSERNLIELQNENGQSCHFEYDLAERLVKESGFDGRVQTYQYNAVGHLVEKQEWGVLHGNGGGNGGEAIYLDQIPDQPLADTRYKRDALGRLLKATHSDGEEAAYSYNLQGQLVQASNAHRTLQWEVDAEGRVLAELQDQHRIEHQYNPAGWLKQTAWGAMGGGLNGGLPAGALAYQYNALGLISEINFNGELLAQFERDTLGREVVRKLSNQVNTQSLYDPQGRLVGQVNRREKSSELAPTVSRRRYCYNQRNQLVRIDDQGHGTSLYHYDVLDRLRTVEGPTPEAFLFDPASNLLEALEGQEATDAQASRALPEPTSPNARRPQQTPGNRLKRQGNRRFNYDARGNRIEEIIERGPRQGQVTRYRYNAQNQLVEVNVGGVVTRYTYDALGRRISKNSERGNTTFYWNGDVLLGEVSNQLNINSDCPSRTYLFEPFSFKPLALVQNDEVFHYHTDHIGTPREITNSSAEVVWSSTFKTYGALALAHVNEVENPLRFQGQYYDSETGLHYNRHRYYDPNCGQFTTQDPIGLLGGMNAYQYAPNPMMWVDPWGLSCKDSAFDRVANARVRQSQMLKDNVAYNISPVEWDQYPTIGRNGSFVTDRQGISDVIGEFNDLSEISQSQARQLESAFGLEPKSLDGDFKIREVTNIQAMAPRSPLEGNRFFEGPGMHLPGGAPELVIDSIPTIDVPHVKTITQIKIGP</sequence>
<evidence type="ECO:0000313" key="6">
    <source>
        <dbReference type="EMBL" id="MCR2745261.1"/>
    </source>
</evidence>
<feature type="transmembrane region" description="Helical" evidence="3">
    <location>
        <begin position="300"/>
        <end position="324"/>
    </location>
</feature>